<sequence>MMAVVLPFPLVLLFLFHVSWLRCELGRLFVVLHRHISEFLTSILTEKDQRRQGWVVSVPAKEKGREKLRGKCKEWI</sequence>
<gene>
    <name evidence="1" type="ORF">POPTR_002G200150v4</name>
</gene>
<name>A0ACC0TEX3_POPTR</name>
<reference evidence="1 2" key="1">
    <citation type="journal article" date="2006" name="Science">
        <title>The genome of black cottonwood, Populus trichocarpa (Torr. &amp; Gray).</title>
        <authorList>
            <person name="Tuskan G.A."/>
            <person name="Difazio S."/>
            <person name="Jansson S."/>
            <person name="Bohlmann J."/>
            <person name="Grigoriev I."/>
            <person name="Hellsten U."/>
            <person name="Putnam N."/>
            <person name="Ralph S."/>
            <person name="Rombauts S."/>
            <person name="Salamov A."/>
            <person name="Schein J."/>
            <person name="Sterck L."/>
            <person name="Aerts A."/>
            <person name="Bhalerao R.R."/>
            <person name="Bhalerao R.P."/>
            <person name="Blaudez D."/>
            <person name="Boerjan W."/>
            <person name="Brun A."/>
            <person name="Brunner A."/>
            <person name="Busov V."/>
            <person name="Campbell M."/>
            <person name="Carlson J."/>
            <person name="Chalot M."/>
            <person name="Chapman J."/>
            <person name="Chen G.L."/>
            <person name="Cooper D."/>
            <person name="Coutinho P.M."/>
            <person name="Couturier J."/>
            <person name="Covert S."/>
            <person name="Cronk Q."/>
            <person name="Cunningham R."/>
            <person name="Davis J."/>
            <person name="Degroeve S."/>
            <person name="Dejardin A."/>
            <person name="Depamphilis C."/>
            <person name="Detter J."/>
            <person name="Dirks B."/>
            <person name="Dubchak I."/>
            <person name="Duplessis S."/>
            <person name="Ehlting J."/>
            <person name="Ellis B."/>
            <person name="Gendler K."/>
            <person name="Goodstein D."/>
            <person name="Gribskov M."/>
            <person name="Grimwood J."/>
            <person name="Groover A."/>
            <person name="Gunter L."/>
            <person name="Hamberger B."/>
            <person name="Heinze B."/>
            <person name="Helariutta Y."/>
            <person name="Henrissat B."/>
            <person name="Holligan D."/>
            <person name="Holt R."/>
            <person name="Huang W."/>
            <person name="Islam-Faridi N."/>
            <person name="Jones S."/>
            <person name="Jones-Rhoades M."/>
            <person name="Jorgensen R."/>
            <person name="Joshi C."/>
            <person name="Kangasjarvi J."/>
            <person name="Karlsson J."/>
            <person name="Kelleher C."/>
            <person name="Kirkpatrick R."/>
            <person name="Kirst M."/>
            <person name="Kohler A."/>
            <person name="Kalluri U."/>
            <person name="Larimer F."/>
            <person name="Leebens-Mack J."/>
            <person name="Leple J.C."/>
            <person name="Locascio P."/>
            <person name="Lou Y."/>
            <person name="Lucas S."/>
            <person name="Martin F."/>
            <person name="Montanini B."/>
            <person name="Napoli C."/>
            <person name="Nelson D.R."/>
            <person name="Nelson C."/>
            <person name="Nieminen K."/>
            <person name="Nilsson O."/>
            <person name="Pereda V."/>
            <person name="Peter G."/>
            <person name="Philippe R."/>
            <person name="Pilate G."/>
            <person name="Poliakov A."/>
            <person name="Razumovskaya J."/>
            <person name="Richardson P."/>
            <person name="Rinaldi C."/>
            <person name="Ritland K."/>
            <person name="Rouze P."/>
            <person name="Ryaboy D."/>
            <person name="Schmutz J."/>
            <person name="Schrader J."/>
            <person name="Segerman B."/>
            <person name="Shin H."/>
            <person name="Siddiqui A."/>
            <person name="Sterky F."/>
            <person name="Terry A."/>
            <person name="Tsai C.J."/>
            <person name="Uberbacher E."/>
            <person name="Unneberg P."/>
            <person name="Vahala J."/>
            <person name="Wall K."/>
            <person name="Wessler S."/>
            <person name="Yang G."/>
            <person name="Yin T."/>
            <person name="Douglas C."/>
            <person name="Marra M."/>
            <person name="Sandberg G."/>
            <person name="Van de Peer Y."/>
            <person name="Rokhsar D."/>
        </authorList>
    </citation>
    <scope>NUCLEOTIDE SEQUENCE [LARGE SCALE GENOMIC DNA]</scope>
    <source>
        <strain evidence="2">cv. Nisqually</strain>
    </source>
</reference>
<organism evidence="1 2">
    <name type="scientific">Populus trichocarpa</name>
    <name type="common">Western balsam poplar</name>
    <name type="synonym">Populus balsamifera subsp. trichocarpa</name>
    <dbReference type="NCBI Taxonomy" id="3694"/>
    <lineage>
        <taxon>Eukaryota</taxon>
        <taxon>Viridiplantae</taxon>
        <taxon>Streptophyta</taxon>
        <taxon>Embryophyta</taxon>
        <taxon>Tracheophyta</taxon>
        <taxon>Spermatophyta</taxon>
        <taxon>Magnoliopsida</taxon>
        <taxon>eudicotyledons</taxon>
        <taxon>Gunneridae</taxon>
        <taxon>Pentapetalae</taxon>
        <taxon>rosids</taxon>
        <taxon>fabids</taxon>
        <taxon>Malpighiales</taxon>
        <taxon>Salicaceae</taxon>
        <taxon>Saliceae</taxon>
        <taxon>Populus</taxon>
    </lineage>
</organism>
<comment type="caution">
    <text evidence="1">The sequence shown here is derived from an EMBL/GenBank/DDBJ whole genome shotgun (WGS) entry which is preliminary data.</text>
</comment>
<dbReference type="EMBL" id="CM009291">
    <property type="protein sequence ID" value="KAI9400139.1"/>
    <property type="molecule type" value="Genomic_DNA"/>
</dbReference>
<dbReference type="Proteomes" id="UP000006729">
    <property type="component" value="Chromosome 2"/>
</dbReference>
<evidence type="ECO:0000313" key="2">
    <source>
        <dbReference type="Proteomes" id="UP000006729"/>
    </source>
</evidence>
<protein>
    <submittedName>
        <fullName evidence="1">Uncharacterized protein</fullName>
    </submittedName>
</protein>
<evidence type="ECO:0000313" key="1">
    <source>
        <dbReference type="EMBL" id="KAI9400139.1"/>
    </source>
</evidence>
<accession>A0ACC0TEX3</accession>
<proteinExistence type="predicted"/>
<keyword evidence="2" id="KW-1185">Reference proteome</keyword>